<dbReference type="EMBL" id="JAPDRK010000024">
    <property type="protein sequence ID" value="KAJ9602784.1"/>
    <property type="molecule type" value="Genomic_DNA"/>
</dbReference>
<feature type="domain" description="C2H2-type" evidence="10">
    <location>
        <begin position="248"/>
        <end position="275"/>
    </location>
</feature>
<dbReference type="PROSITE" id="PS50157">
    <property type="entry name" value="ZINC_FINGER_C2H2_2"/>
    <property type="match status" value="2"/>
</dbReference>
<keyword evidence="6" id="KW-0804">Transcription</keyword>
<dbReference type="PROSITE" id="PS00028">
    <property type="entry name" value="ZINC_FINGER_C2H2_1"/>
    <property type="match status" value="2"/>
</dbReference>
<comment type="subcellular location">
    <subcellularLocation>
        <location evidence="1">Nucleus</location>
    </subcellularLocation>
</comment>
<dbReference type="Gene3D" id="3.30.160.60">
    <property type="entry name" value="Classic Zinc Finger"/>
    <property type="match status" value="2"/>
</dbReference>
<keyword evidence="5" id="KW-0805">Transcription regulation</keyword>
<dbReference type="InterPro" id="IPR013087">
    <property type="entry name" value="Znf_C2H2_type"/>
</dbReference>
<dbReference type="GO" id="GO:0005634">
    <property type="term" value="C:nucleus"/>
    <property type="evidence" value="ECO:0007669"/>
    <property type="project" value="UniProtKB-SubCell"/>
</dbReference>
<evidence type="ECO:0000256" key="6">
    <source>
        <dbReference type="ARBA" id="ARBA00023163"/>
    </source>
</evidence>
<evidence type="ECO:0000313" key="12">
    <source>
        <dbReference type="Proteomes" id="UP001172673"/>
    </source>
</evidence>
<dbReference type="SMART" id="SM00355">
    <property type="entry name" value="ZnF_C2H2"/>
    <property type="match status" value="4"/>
</dbReference>
<proteinExistence type="predicted"/>
<evidence type="ECO:0000259" key="10">
    <source>
        <dbReference type="PROSITE" id="PS50157"/>
    </source>
</evidence>
<dbReference type="GO" id="GO:0008270">
    <property type="term" value="F:zinc ion binding"/>
    <property type="evidence" value="ECO:0007669"/>
    <property type="project" value="UniProtKB-KW"/>
</dbReference>
<dbReference type="Pfam" id="PF00096">
    <property type="entry name" value="zf-C2H2"/>
    <property type="match status" value="2"/>
</dbReference>
<dbReference type="AlphaFoldDB" id="A0AA38WX68"/>
<organism evidence="11 12">
    <name type="scientific">Cladophialophora chaetospira</name>
    <dbReference type="NCBI Taxonomy" id="386627"/>
    <lineage>
        <taxon>Eukaryota</taxon>
        <taxon>Fungi</taxon>
        <taxon>Dikarya</taxon>
        <taxon>Ascomycota</taxon>
        <taxon>Pezizomycotina</taxon>
        <taxon>Eurotiomycetes</taxon>
        <taxon>Chaetothyriomycetidae</taxon>
        <taxon>Chaetothyriales</taxon>
        <taxon>Herpotrichiellaceae</taxon>
        <taxon>Cladophialophora</taxon>
    </lineage>
</organism>
<name>A0AA38WX68_9EURO</name>
<dbReference type="InterPro" id="IPR051061">
    <property type="entry name" value="Zinc_finger_trans_reg"/>
</dbReference>
<evidence type="ECO:0000313" key="11">
    <source>
        <dbReference type="EMBL" id="KAJ9602784.1"/>
    </source>
</evidence>
<keyword evidence="12" id="KW-1185">Reference proteome</keyword>
<feature type="region of interest" description="Disordered" evidence="9">
    <location>
        <begin position="304"/>
        <end position="326"/>
    </location>
</feature>
<evidence type="ECO:0000256" key="7">
    <source>
        <dbReference type="ARBA" id="ARBA00023242"/>
    </source>
</evidence>
<gene>
    <name evidence="11" type="ORF">H2200_012564</name>
</gene>
<feature type="compositionally biased region" description="Polar residues" evidence="9">
    <location>
        <begin position="168"/>
        <end position="177"/>
    </location>
</feature>
<evidence type="ECO:0000256" key="1">
    <source>
        <dbReference type="ARBA" id="ARBA00004123"/>
    </source>
</evidence>
<dbReference type="PANTHER" id="PTHR46179:SF13">
    <property type="entry name" value="C2H2-TYPE DOMAIN-CONTAINING PROTEIN"/>
    <property type="match status" value="1"/>
</dbReference>
<evidence type="ECO:0000256" key="8">
    <source>
        <dbReference type="PROSITE-ProRule" id="PRU00042"/>
    </source>
</evidence>
<evidence type="ECO:0000256" key="5">
    <source>
        <dbReference type="ARBA" id="ARBA00023015"/>
    </source>
</evidence>
<evidence type="ECO:0000256" key="9">
    <source>
        <dbReference type="SAM" id="MobiDB-lite"/>
    </source>
</evidence>
<dbReference type="Proteomes" id="UP001172673">
    <property type="component" value="Unassembled WGS sequence"/>
</dbReference>
<sequence>MTFCNAPVMCSVMDAVDPPLPFSESQDGLYSFPVSSRTYLAAEESMNNCSLGFASLPYTPSVFSQQHMRSETRLSYDRCEEPWFSAWIDDDAGTQEPQICGLSESVVVANNALPPADLPANPVLPDEGTTMCLSTSDSSNGSPQWPGDVSGDYNGSVPMNALPLEPEQATTPETKPISTPVRKSKKKRKRVRGPVQCPVCESKFDKPCHLQAHMYDHGDLHKCEDCEQTFAGANHLAIHRKTHEWTPQPCPTCRKEFSKKSSYRAHLKLHDENRQRVKCPHWGCEKDFSQQAVLNRHMSIAQNQAATEAPSLRTPPAAQPTSQKTPRVEVPIHPYTRLPMAPSWEEPTQAWTTAASMGTTQLTHGPLSQAEIYQLDPALLDVQMAMQDQTMSPGYLEYVCFGQVFDQQFETVLDMAMDLDF</sequence>
<protein>
    <recommendedName>
        <fullName evidence="10">C2H2-type domain-containing protein</fullName>
    </recommendedName>
</protein>
<dbReference type="InterPro" id="IPR036236">
    <property type="entry name" value="Znf_C2H2_sf"/>
</dbReference>
<feature type="region of interest" description="Disordered" evidence="9">
    <location>
        <begin position="153"/>
        <end position="188"/>
    </location>
</feature>
<evidence type="ECO:0000256" key="3">
    <source>
        <dbReference type="ARBA" id="ARBA00022771"/>
    </source>
</evidence>
<evidence type="ECO:0000256" key="4">
    <source>
        <dbReference type="ARBA" id="ARBA00022833"/>
    </source>
</evidence>
<keyword evidence="7" id="KW-0539">Nucleus</keyword>
<accession>A0AA38WX68</accession>
<dbReference type="PANTHER" id="PTHR46179">
    <property type="entry name" value="ZINC FINGER PROTEIN"/>
    <property type="match status" value="1"/>
</dbReference>
<keyword evidence="2" id="KW-0479">Metal-binding</keyword>
<reference evidence="11" key="1">
    <citation type="submission" date="2022-10" db="EMBL/GenBank/DDBJ databases">
        <title>Culturing micro-colonial fungi from biological soil crusts in the Mojave desert and describing Neophaeococcomyces mojavensis, and introducing the new genera and species Taxawa tesnikishii.</title>
        <authorList>
            <person name="Kurbessoian T."/>
            <person name="Stajich J.E."/>
        </authorList>
    </citation>
    <scope>NUCLEOTIDE SEQUENCE</scope>
    <source>
        <strain evidence="11">TK_41</strain>
    </source>
</reference>
<comment type="caution">
    <text evidence="11">The sequence shown here is derived from an EMBL/GenBank/DDBJ whole genome shotgun (WGS) entry which is preliminary data.</text>
</comment>
<feature type="domain" description="C2H2-type" evidence="10">
    <location>
        <begin position="221"/>
        <end position="243"/>
    </location>
</feature>
<evidence type="ECO:0000256" key="2">
    <source>
        <dbReference type="ARBA" id="ARBA00022723"/>
    </source>
</evidence>
<dbReference type="SUPFAM" id="SSF57667">
    <property type="entry name" value="beta-beta-alpha zinc fingers"/>
    <property type="match status" value="2"/>
</dbReference>
<dbReference type="GO" id="GO:0006357">
    <property type="term" value="P:regulation of transcription by RNA polymerase II"/>
    <property type="evidence" value="ECO:0007669"/>
    <property type="project" value="TreeGrafter"/>
</dbReference>
<keyword evidence="4" id="KW-0862">Zinc</keyword>
<keyword evidence="3 8" id="KW-0863">Zinc-finger</keyword>